<gene>
    <name evidence="1" type="ORF">C5O25_10420</name>
</gene>
<proteinExistence type="predicted"/>
<protein>
    <submittedName>
        <fullName evidence="1">Uncharacterized protein</fullName>
    </submittedName>
</protein>
<dbReference type="SUPFAM" id="SSF57938">
    <property type="entry name" value="DnaJ/Hsp40 cysteine-rich domain"/>
    <property type="match status" value="1"/>
</dbReference>
<comment type="caution">
    <text evidence="1">The sequence shown here is derived from an EMBL/GenBank/DDBJ whole genome shotgun (WGS) entry which is preliminary data.</text>
</comment>
<accession>A0A2V1IQ13</accession>
<organism evidence="1 2">
    <name type="scientific">Paramuribaculum intestinale</name>
    <dbReference type="NCBI Taxonomy" id="2094151"/>
    <lineage>
        <taxon>Bacteria</taxon>
        <taxon>Pseudomonadati</taxon>
        <taxon>Bacteroidota</taxon>
        <taxon>Bacteroidia</taxon>
        <taxon>Bacteroidales</taxon>
        <taxon>Muribaculaceae</taxon>
        <taxon>Paramuribaculum</taxon>
    </lineage>
</organism>
<sequence>MRESITLAAPDRAGTEHYYSRPQTCRYCGGSGHFAPYGPDDKASVCPDCHGAGKMVAVVDITWVPARRRDQPRKTGAIQ</sequence>
<evidence type="ECO:0000313" key="1">
    <source>
        <dbReference type="EMBL" id="PWB06421.1"/>
    </source>
</evidence>
<dbReference type="AlphaFoldDB" id="A0A2V1IQ13"/>
<dbReference type="EMBL" id="PUBV01000025">
    <property type="protein sequence ID" value="PWB06421.1"/>
    <property type="molecule type" value="Genomic_DNA"/>
</dbReference>
<dbReference type="InterPro" id="IPR036410">
    <property type="entry name" value="HSP_DnaJ_Cys-rich_dom_sf"/>
</dbReference>
<dbReference type="Gene3D" id="6.20.20.10">
    <property type="match status" value="1"/>
</dbReference>
<reference evidence="2" key="1">
    <citation type="submission" date="2018-02" db="EMBL/GenBank/DDBJ databases">
        <authorList>
            <person name="Clavel T."/>
            <person name="Strowig T."/>
        </authorList>
    </citation>
    <scope>NUCLEOTIDE SEQUENCE [LARGE SCALE GENOMIC DNA]</scope>
    <source>
        <strain evidence="2">DSM 100764</strain>
    </source>
</reference>
<dbReference type="Proteomes" id="UP000244925">
    <property type="component" value="Unassembled WGS sequence"/>
</dbReference>
<name>A0A2V1IQ13_9BACT</name>
<keyword evidence="2" id="KW-1185">Reference proteome</keyword>
<evidence type="ECO:0000313" key="2">
    <source>
        <dbReference type="Proteomes" id="UP000244925"/>
    </source>
</evidence>